<dbReference type="Pfam" id="PF08530">
    <property type="entry name" value="PepX_C"/>
    <property type="match status" value="1"/>
</dbReference>
<feature type="compositionally biased region" description="Polar residues" evidence="2">
    <location>
        <begin position="377"/>
        <end position="394"/>
    </location>
</feature>
<keyword evidence="5" id="KW-1185">Reference proteome</keyword>
<evidence type="ECO:0000259" key="3">
    <source>
        <dbReference type="SMART" id="SM00939"/>
    </source>
</evidence>
<dbReference type="SUPFAM" id="SSF53474">
    <property type="entry name" value="alpha/beta-Hydrolases"/>
    <property type="match status" value="1"/>
</dbReference>
<dbReference type="SUPFAM" id="SSF49785">
    <property type="entry name" value="Galactose-binding domain-like"/>
    <property type="match status" value="1"/>
</dbReference>
<evidence type="ECO:0000313" key="5">
    <source>
        <dbReference type="Proteomes" id="UP000799424"/>
    </source>
</evidence>
<dbReference type="InterPro" id="IPR029058">
    <property type="entry name" value="AB_hydrolase_fold"/>
</dbReference>
<dbReference type="EMBL" id="MU006220">
    <property type="protein sequence ID" value="KAF2830073.1"/>
    <property type="molecule type" value="Genomic_DNA"/>
</dbReference>
<protein>
    <submittedName>
        <fullName evidence="4">Hydrolase CocE/NonD family protein</fullName>
    </submittedName>
</protein>
<organism evidence="4 5">
    <name type="scientific">Ophiobolus disseminans</name>
    <dbReference type="NCBI Taxonomy" id="1469910"/>
    <lineage>
        <taxon>Eukaryota</taxon>
        <taxon>Fungi</taxon>
        <taxon>Dikarya</taxon>
        <taxon>Ascomycota</taxon>
        <taxon>Pezizomycotina</taxon>
        <taxon>Dothideomycetes</taxon>
        <taxon>Pleosporomycetidae</taxon>
        <taxon>Pleosporales</taxon>
        <taxon>Pleosporineae</taxon>
        <taxon>Phaeosphaeriaceae</taxon>
        <taxon>Ophiobolus</taxon>
    </lineage>
</organism>
<dbReference type="InterPro" id="IPR000383">
    <property type="entry name" value="Xaa-Pro-like_dom"/>
</dbReference>
<evidence type="ECO:0000313" key="4">
    <source>
        <dbReference type="EMBL" id="KAF2830073.1"/>
    </source>
</evidence>
<dbReference type="Gene3D" id="3.40.50.1820">
    <property type="entry name" value="alpha/beta hydrolase"/>
    <property type="match status" value="1"/>
</dbReference>
<reference evidence="4" key="1">
    <citation type="journal article" date="2020" name="Stud. Mycol.">
        <title>101 Dothideomycetes genomes: a test case for predicting lifestyles and emergence of pathogens.</title>
        <authorList>
            <person name="Haridas S."/>
            <person name="Albert R."/>
            <person name="Binder M."/>
            <person name="Bloem J."/>
            <person name="Labutti K."/>
            <person name="Salamov A."/>
            <person name="Andreopoulos B."/>
            <person name="Baker S."/>
            <person name="Barry K."/>
            <person name="Bills G."/>
            <person name="Bluhm B."/>
            <person name="Cannon C."/>
            <person name="Castanera R."/>
            <person name="Culley D."/>
            <person name="Daum C."/>
            <person name="Ezra D."/>
            <person name="Gonzalez J."/>
            <person name="Henrissat B."/>
            <person name="Kuo A."/>
            <person name="Liang C."/>
            <person name="Lipzen A."/>
            <person name="Lutzoni F."/>
            <person name="Magnuson J."/>
            <person name="Mondo S."/>
            <person name="Nolan M."/>
            <person name="Ohm R."/>
            <person name="Pangilinan J."/>
            <person name="Park H.-J."/>
            <person name="Ramirez L."/>
            <person name="Alfaro M."/>
            <person name="Sun H."/>
            <person name="Tritt A."/>
            <person name="Yoshinaga Y."/>
            <person name="Zwiers L.-H."/>
            <person name="Turgeon B."/>
            <person name="Goodwin S."/>
            <person name="Spatafora J."/>
            <person name="Crous P."/>
            <person name="Grigoriev I."/>
        </authorList>
    </citation>
    <scope>NUCLEOTIDE SEQUENCE</scope>
    <source>
        <strain evidence="4">CBS 113818</strain>
    </source>
</reference>
<proteinExistence type="predicted"/>
<sequence length="537" mass="59714">MATKRSLVTTLVDRLGHRQLGFPPETCSYTVTEVRIPVSNQTEQFELMADLYQPVLSKNAEPAGTVLVRCPYGRSPALSFLGARPYAARGYVCLLVSCRGTFGSGAVFDPFRNEEQDGHAVVEWMRKQAWYTGTFATLGGSYLGFVQYALLKNPPTDMVAAIIQCAPHDFGKQLWGTGSLTLDFVAWGENVAHQGETGLLHTLNSMNTAKRMRPVLDRTPLAESIKSHFDGRAPWLDFVVDHHDLSDPYYEQMNLSEALERADIPILLVSGWYDLFAPQTMEQYAQLSQRKTNVALTVGAWNHMNIGMSAKVWQQTFDWLEEHLAKRKSSTRKSAVQYFVTGAEVWRDWHVWPPSTIQRKFYVQSSNKLDESEPTTDEGSSSFTFDPQQPTPTKGGNLLLGGGRADDTALAARPDVLTLTTEPLKENIEVCGKITVDLSHSSDNPNVDLFVRISEVNAKGRSQSVTDTYLRLKPDRDSGPVFLQLRDCAHQFAKGNRIRLIVAGASHPQYAIIPEKAVHTIHHGKTGVSKVSLPCTT</sequence>
<gene>
    <name evidence="4" type="ORF">CC86DRAFT_367950</name>
</gene>
<accession>A0A6A7AA91</accession>
<dbReference type="Proteomes" id="UP000799424">
    <property type="component" value="Unassembled WGS sequence"/>
</dbReference>
<keyword evidence="1 4" id="KW-0378">Hydrolase</keyword>
<dbReference type="Gene3D" id="2.60.120.260">
    <property type="entry name" value="Galactose-binding domain-like"/>
    <property type="match status" value="1"/>
</dbReference>
<evidence type="ECO:0000256" key="2">
    <source>
        <dbReference type="SAM" id="MobiDB-lite"/>
    </source>
</evidence>
<feature type="region of interest" description="Disordered" evidence="2">
    <location>
        <begin position="368"/>
        <end position="402"/>
    </location>
</feature>
<name>A0A6A7AA91_9PLEO</name>
<feature type="domain" description="Xaa-Pro dipeptidyl-peptidase C-terminal" evidence="3">
    <location>
        <begin position="317"/>
        <end position="532"/>
    </location>
</feature>
<dbReference type="AlphaFoldDB" id="A0A6A7AA91"/>
<dbReference type="InterPro" id="IPR013736">
    <property type="entry name" value="Xaa-Pro_dipept_C"/>
</dbReference>
<dbReference type="Pfam" id="PF02129">
    <property type="entry name" value="Peptidase_S15"/>
    <property type="match status" value="1"/>
</dbReference>
<dbReference type="NCBIfam" id="TIGR00976">
    <property type="entry name" value="CocE_NonD"/>
    <property type="match status" value="1"/>
</dbReference>
<dbReference type="InterPro" id="IPR008979">
    <property type="entry name" value="Galactose-bd-like_sf"/>
</dbReference>
<dbReference type="SMART" id="SM00939">
    <property type="entry name" value="PepX_C"/>
    <property type="match status" value="1"/>
</dbReference>
<dbReference type="InterPro" id="IPR005674">
    <property type="entry name" value="CocE/Ser_esterase"/>
</dbReference>
<dbReference type="GO" id="GO:0008239">
    <property type="term" value="F:dipeptidyl-peptidase activity"/>
    <property type="evidence" value="ECO:0007669"/>
    <property type="project" value="InterPro"/>
</dbReference>
<evidence type="ECO:0000256" key="1">
    <source>
        <dbReference type="ARBA" id="ARBA00022801"/>
    </source>
</evidence>
<dbReference type="OrthoDB" id="416441at2759"/>
<dbReference type="Gene3D" id="1.10.3020.10">
    <property type="entry name" value="alpha-amino acid ester hydrolase ( Helical cap domain)"/>
    <property type="match status" value="1"/>
</dbReference>